<dbReference type="AlphaFoldDB" id="A0A1G7VYV0"/>
<keyword evidence="1" id="KW-1133">Transmembrane helix</keyword>
<dbReference type="InterPro" id="IPR021830">
    <property type="entry name" value="DUF3422"/>
</dbReference>
<keyword evidence="1" id="KW-0812">Transmembrane</keyword>
<keyword evidence="3" id="KW-1185">Reference proteome</keyword>
<dbReference type="Proteomes" id="UP000217076">
    <property type="component" value="Unassembled WGS sequence"/>
</dbReference>
<reference evidence="3" key="1">
    <citation type="submission" date="2016-10" db="EMBL/GenBank/DDBJ databases">
        <authorList>
            <person name="Varghese N."/>
            <person name="Submissions S."/>
        </authorList>
    </citation>
    <scope>NUCLEOTIDE SEQUENCE [LARGE SCALE GENOMIC DNA]</scope>
    <source>
        <strain evidence="3">930I</strain>
    </source>
</reference>
<evidence type="ECO:0000256" key="1">
    <source>
        <dbReference type="SAM" id="Phobius"/>
    </source>
</evidence>
<name>A0A1G7VYV0_9PROT</name>
<organism evidence="2 3">
    <name type="scientific">Roseospirillum parvum</name>
    <dbReference type="NCBI Taxonomy" id="83401"/>
    <lineage>
        <taxon>Bacteria</taxon>
        <taxon>Pseudomonadati</taxon>
        <taxon>Pseudomonadota</taxon>
        <taxon>Alphaproteobacteria</taxon>
        <taxon>Rhodospirillales</taxon>
        <taxon>Rhodospirillaceae</taxon>
        <taxon>Roseospirillum</taxon>
    </lineage>
</organism>
<dbReference type="EMBL" id="FNCV01000002">
    <property type="protein sequence ID" value="SDG64944.1"/>
    <property type="molecule type" value="Genomic_DNA"/>
</dbReference>
<sequence length="477" mass="51886">MTDAPSPTPAPTPARPLPEDYPLRHLLAGEVHARPFQQLAAPVRASHLALISGERPAAEDRARLADLCRLCAVEPPEPDALFFVDDFATESGGFRLRWERHTEFSTYTFYRFDPLPDNGERAPFAETALDLVPPGWLAGLPGEMISAVHLVLEGPGRTNQSALRVFPGGRAAGSLVGGGGGSVWTDFQLGPDGFTRILMSSKTMTPGQAGRLMQRMMEIETYRMLSLIALPLAKDLLPRIACLEAGVAEVITRLADSDRRGSRDTEADRALLARLTGLAAEAEEMASQVGFRFAASEAYHRIVTRRIEDLRETRIPGLQTVAEFMNRRFAPAMHTCQSTAQRMEALSERLTRAGAMLRTRVDIALEEGNRDLLETMSRRVAVQIRLQQTVEGLSVVAISYYLMGLVAYALKGAEAAGLLPFKAEIGVFVGLPVVAGLVFVGVRRLRHAVTGKEDPIHAADSGLAESRAAERRGGKKG</sequence>
<gene>
    <name evidence="2" type="ORF">SAMN05421742_10219</name>
</gene>
<dbReference type="STRING" id="83401.SAMN05421742_10219"/>
<feature type="transmembrane region" description="Helical" evidence="1">
    <location>
        <begin position="392"/>
        <end position="410"/>
    </location>
</feature>
<dbReference type="OrthoDB" id="9767470at2"/>
<evidence type="ECO:0000313" key="2">
    <source>
        <dbReference type="EMBL" id="SDG64944.1"/>
    </source>
</evidence>
<protein>
    <submittedName>
        <fullName evidence="2">Uncharacterized membrane-anchored protein</fullName>
    </submittedName>
</protein>
<feature type="transmembrane region" description="Helical" evidence="1">
    <location>
        <begin position="425"/>
        <end position="442"/>
    </location>
</feature>
<dbReference type="RefSeq" id="WP_092615341.1">
    <property type="nucleotide sequence ID" value="NZ_FNCV01000002.1"/>
</dbReference>
<proteinExistence type="predicted"/>
<accession>A0A1G7VYV0</accession>
<evidence type="ECO:0000313" key="3">
    <source>
        <dbReference type="Proteomes" id="UP000217076"/>
    </source>
</evidence>
<dbReference type="Pfam" id="PF11902">
    <property type="entry name" value="DUF3422"/>
    <property type="match status" value="1"/>
</dbReference>
<keyword evidence="1" id="KW-0472">Membrane</keyword>